<organism evidence="2 3">
    <name type="scientific">Trichoderma harzianum CBS 226.95</name>
    <dbReference type="NCBI Taxonomy" id="983964"/>
    <lineage>
        <taxon>Eukaryota</taxon>
        <taxon>Fungi</taxon>
        <taxon>Dikarya</taxon>
        <taxon>Ascomycota</taxon>
        <taxon>Pezizomycotina</taxon>
        <taxon>Sordariomycetes</taxon>
        <taxon>Hypocreomycetidae</taxon>
        <taxon>Hypocreales</taxon>
        <taxon>Hypocreaceae</taxon>
        <taxon>Trichoderma</taxon>
    </lineage>
</organism>
<dbReference type="EMBL" id="KZ679682">
    <property type="protein sequence ID" value="PTB53123.1"/>
    <property type="molecule type" value="Genomic_DNA"/>
</dbReference>
<dbReference type="RefSeq" id="XP_024772800.1">
    <property type="nucleotide sequence ID" value="XM_024915325.1"/>
</dbReference>
<reference evidence="2 3" key="1">
    <citation type="submission" date="2016-07" db="EMBL/GenBank/DDBJ databases">
        <title>Multiple horizontal gene transfer events from other fungi enriched the ability of initially mycotrophic Trichoderma (Ascomycota) to feed on dead plant biomass.</title>
        <authorList>
            <consortium name="DOE Joint Genome Institute"/>
            <person name="Aerts A."/>
            <person name="Atanasova L."/>
            <person name="Chenthamara K."/>
            <person name="Zhang J."/>
            <person name="Grujic M."/>
            <person name="Henrissat B."/>
            <person name="Kuo A."/>
            <person name="Salamov A."/>
            <person name="Lipzen A."/>
            <person name="Labutti K."/>
            <person name="Barry K."/>
            <person name="Miao Y."/>
            <person name="Rahimi M.J."/>
            <person name="Shen Q."/>
            <person name="Grigoriev I.V."/>
            <person name="Kubicek C.P."/>
            <person name="Druzhinina I.S."/>
        </authorList>
    </citation>
    <scope>NUCLEOTIDE SEQUENCE [LARGE SCALE GENOMIC DNA]</scope>
    <source>
        <strain evidence="2 3">CBS 226.95</strain>
    </source>
</reference>
<name>A0A2T4A802_TRIHA</name>
<dbReference type="GeneID" id="36623892"/>
<dbReference type="Proteomes" id="UP000241690">
    <property type="component" value="Unassembled WGS sequence"/>
</dbReference>
<protein>
    <submittedName>
        <fullName evidence="2">Uncharacterized protein</fullName>
    </submittedName>
</protein>
<gene>
    <name evidence="2" type="ORF">M431DRAFT_457885</name>
</gene>
<evidence type="ECO:0000313" key="3">
    <source>
        <dbReference type="Proteomes" id="UP000241690"/>
    </source>
</evidence>
<keyword evidence="1" id="KW-0812">Transmembrane</keyword>
<proteinExistence type="predicted"/>
<evidence type="ECO:0000313" key="2">
    <source>
        <dbReference type="EMBL" id="PTB53123.1"/>
    </source>
</evidence>
<evidence type="ECO:0000256" key="1">
    <source>
        <dbReference type="SAM" id="Phobius"/>
    </source>
</evidence>
<sequence length="120" mass="13756">MWLLKRVEAGRTRGKGLTIQPVSCDYGVRETGIANQGHTPRLLSCMSSASFLFISFLFFSFLFFSFLFFSFLFFPIPSLRQIPSLPSKMLLTASSVCLYKPYLFLYFLELIPPYLPVCNI</sequence>
<feature type="transmembrane region" description="Helical" evidence="1">
    <location>
        <begin position="89"/>
        <end position="108"/>
    </location>
</feature>
<dbReference type="AlphaFoldDB" id="A0A2T4A802"/>
<keyword evidence="1" id="KW-0472">Membrane</keyword>
<accession>A0A2T4A802</accession>
<keyword evidence="3" id="KW-1185">Reference proteome</keyword>
<feature type="transmembrane region" description="Helical" evidence="1">
    <location>
        <begin position="51"/>
        <end position="77"/>
    </location>
</feature>
<keyword evidence="1" id="KW-1133">Transmembrane helix</keyword>